<dbReference type="InterPro" id="IPR036942">
    <property type="entry name" value="Beta-barrel_TonB_sf"/>
</dbReference>
<dbReference type="PANTHER" id="PTHR30069:SF29">
    <property type="entry name" value="HEMOGLOBIN AND HEMOGLOBIN-HAPTOGLOBIN-BINDING PROTEIN 1-RELATED"/>
    <property type="match status" value="1"/>
</dbReference>
<evidence type="ECO:0000313" key="15">
    <source>
        <dbReference type="EMBL" id="CAL1242071.1"/>
    </source>
</evidence>
<proteinExistence type="inferred from homology"/>
<evidence type="ECO:0000256" key="5">
    <source>
        <dbReference type="ARBA" id="ARBA00022692"/>
    </source>
</evidence>
<keyword evidence="8 11" id="KW-0472">Membrane</keyword>
<evidence type="ECO:0000256" key="3">
    <source>
        <dbReference type="ARBA" id="ARBA00022448"/>
    </source>
</evidence>
<evidence type="ECO:0000256" key="2">
    <source>
        <dbReference type="ARBA" id="ARBA00008143"/>
    </source>
</evidence>
<dbReference type="PROSITE" id="PS52016">
    <property type="entry name" value="TONB_DEPENDENT_REC_3"/>
    <property type="match status" value="1"/>
</dbReference>
<keyword evidence="3 11" id="KW-0813">Transport</keyword>
<evidence type="ECO:0000256" key="10">
    <source>
        <dbReference type="ARBA" id="ARBA00023237"/>
    </source>
</evidence>
<reference evidence="15 16" key="1">
    <citation type="submission" date="2024-04" db="EMBL/GenBank/DDBJ databases">
        <authorList>
            <person name="Cremers G."/>
        </authorList>
    </citation>
    <scope>NUCLEOTIDE SEQUENCE [LARGE SCALE GENOMIC DNA]</scope>
    <source>
        <strain evidence="15">MeCH1-AG</strain>
        <plasmid evidence="15 16">2</plasmid>
    </source>
</reference>
<gene>
    <name evidence="15" type="ORF">MECH1_V1_P0139</name>
</gene>
<dbReference type="SUPFAM" id="SSF56935">
    <property type="entry name" value="Porins"/>
    <property type="match status" value="1"/>
</dbReference>
<evidence type="ECO:0000256" key="6">
    <source>
        <dbReference type="ARBA" id="ARBA00022729"/>
    </source>
</evidence>
<keyword evidence="6" id="KW-0732">Signal</keyword>
<evidence type="ECO:0000256" key="12">
    <source>
        <dbReference type="RuleBase" id="RU003357"/>
    </source>
</evidence>
<comment type="subcellular location">
    <subcellularLocation>
        <location evidence="1 11">Cell outer membrane</location>
        <topology evidence="1 11">Multi-pass membrane protein</topology>
    </subcellularLocation>
</comment>
<evidence type="ECO:0000256" key="4">
    <source>
        <dbReference type="ARBA" id="ARBA00022452"/>
    </source>
</evidence>
<evidence type="ECO:0000256" key="7">
    <source>
        <dbReference type="ARBA" id="ARBA00023077"/>
    </source>
</evidence>
<keyword evidence="15" id="KW-0614">Plasmid</keyword>
<evidence type="ECO:0000256" key="1">
    <source>
        <dbReference type="ARBA" id="ARBA00004571"/>
    </source>
</evidence>
<keyword evidence="10 11" id="KW-0998">Cell outer membrane</keyword>
<dbReference type="EMBL" id="OZ026885">
    <property type="protein sequence ID" value="CAL1242071.1"/>
    <property type="molecule type" value="Genomic_DNA"/>
</dbReference>
<protein>
    <submittedName>
        <fullName evidence="15">Ligand-gated channel</fullName>
    </submittedName>
</protein>
<dbReference type="PANTHER" id="PTHR30069">
    <property type="entry name" value="TONB-DEPENDENT OUTER MEMBRANE RECEPTOR"/>
    <property type="match status" value="1"/>
</dbReference>
<dbReference type="Pfam" id="PF00593">
    <property type="entry name" value="TonB_dep_Rec_b-barrel"/>
    <property type="match status" value="1"/>
</dbReference>
<geneLocation type="plasmid" evidence="15 16">
    <name>2</name>
</geneLocation>
<dbReference type="Pfam" id="PF07715">
    <property type="entry name" value="Plug"/>
    <property type="match status" value="1"/>
</dbReference>
<feature type="domain" description="TonB-dependent receptor-like beta-barrel" evidence="13">
    <location>
        <begin position="308"/>
        <end position="732"/>
    </location>
</feature>
<feature type="domain" description="TonB-dependent receptor plug" evidence="14">
    <location>
        <begin position="116"/>
        <end position="226"/>
    </location>
</feature>
<evidence type="ECO:0000313" key="16">
    <source>
        <dbReference type="Proteomes" id="UP001497493"/>
    </source>
</evidence>
<keyword evidence="9" id="KW-0675">Receptor</keyword>
<name>A0ABP1CCY3_9GAMM</name>
<accession>A0ABP1CCY3</accession>
<dbReference type="InterPro" id="IPR012910">
    <property type="entry name" value="Plug_dom"/>
</dbReference>
<dbReference type="Gene3D" id="2.40.170.20">
    <property type="entry name" value="TonB-dependent receptor, beta-barrel domain"/>
    <property type="match status" value="1"/>
</dbReference>
<dbReference type="InterPro" id="IPR000531">
    <property type="entry name" value="Beta-barrel_TonB"/>
</dbReference>
<keyword evidence="4 11" id="KW-1134">Transmembrane beta strand</keyword>
<organism evidence="15 16">
    <name type="scientific">Candidatus Methylocalor cossyra</name>
    <dbReference type="NCBI Taxonomy" id="3108543"/>
    <lineage>
        <taxon>Bacteria</taxon>
        <taxon>Pseudomonadati</taxon>
        <taxon>Pseudomonadota</taxon>
        <taxon>Gammaproteobacteria</taxon>
        <taxon>Methylococcales</taxon>
        <taxon>Methylococcaceae</taxon>
        <taxon>Candidatus Methylocalor</taxon>
    </lineage>
</organism>
<evidence type="ECO:0000259" key="13">
    <source>
        <dbReference type="Pfam" id="PF00593"/>
    </source>
</evidence>
<evidence type="ECO:0000256" key="8">
    <source>
        <dbReference type="ARBA" id="ARBA00023136"/>
    </source>
</evidence>
<keyword evidence="16" id="KW-1185">Reference proteome</keyword>
<keyword evidence="5 11" id="KW-0812">Transmembrane</keyword>
<evidence type="ECO:0000256" key="9">
    <source>
        <dbReference type="ARBA" id="ARBA00023170"/>
    </source>
</evidence>
<evidence type="ECO:0000259" key="14">
    <source>
        <dbReference type="Pfam" id="PF07715"/>
    </source>
</evidence>
<dbReference type="Gene3D" id="2.170.130.10">
    <property type="entry name" value="TonB-dependent receptor, plug domain"/>
    <property type="match status" value="1"/>
</dbReference>
<dbReference type="InterPro" id="IPR039426">
    <property type="entry name" value="TonB-dep_rcpt-like"/>
</dbReference>
<dbReference type="InterPro" id="IPR037066">
    <property type="entry name" value="Plug_dom_sf"/>
</dbReference>
<keyword evidence="7 12" id="KW-0798">TonB box</keyword>
<evidence type="ECO:0000256" key="11">
    <source>
        <dbReference type="PROSITE-ProRule" id="PRU01360"/>
    </source>
</evidence>
<dbReference type="Proteomes" id="UP001497493">
    <property type="component" value="Plasmid 2"/>
</dbReference>
<sequence>MAIITHTTLFLSLHFKRLFTHIIWSASRVPLPNLPCTNASWHIRDSVIATLIFTMLLYPYRVSYAESTQGRMLPESSSSATSVKEASTEQSTNLGEVVVQRKKLSSKSIAKRTLAREPSSTSIVDQKDVERGRVGTNADVLAYQPGVTAQSVGGNDALRISIRGSGLNAGTGYFREGITFLFDGLPVTGPGGTPFELFEPQGLQYTEVLRGAIGGLKYGGLNLGGAINYVTKTGYESTPIEARYEGGSFGYHKMLLGSGGVIGSADYYVSAVGSLRQGFQQHTEAKSGRFIGNFGYKFLEGVDTRFYFRYAFTDFQFNPSGISLNQVLSDPTQPNMGDLQRDFSRRHPGSIWLGNKTSIKIDQESKLDIGWVYHNYPITILGWDGGPNTVIGHHWFFEDITGLFRYSRSGRIFEKQSNSSIGFLTTTEIGDSGFDAFTIKTLTPTTLLKTRFDGSANHSLFANNDIEILPGFWTSTGLQLAWIDRKSRYIYPPSKVLAFDKHYFGVSMRIGARYEITPDVLLYINFSRAVEPVDSWKYGTIPGFSNFQGFRDFKLQAANTFEIGTRGRVGIFDWTLALYRSWIQHELLTRRDPASPTTVDWFNATPTIHQGIELALTTQLWREANSERQTNTEQSPGLLFRQAYTLNDFFYRHDPDFGSNQLPGLPTHFYQGELFYIHSSGAYAAFSAQISSSYHADFANTLNVPAYTLFGIKIGYQLPKRGIDLFLDFRNLTDEKYVASTYPLFNMLGDRNAPTFQPGDGFGVFGGIAYQYH</sequence>
<comment type="similarity">
    <text evidence="2">Belongs to the TonB-dependent receptor family. Hemoglobin/haptoglobin binding protein subfamily.</text>
</comment>